<dbReference type="InterPro" id="IPR020846">
    <property type="entry name" value="MFS_dom"/>
</dbReference>
<keyword evidence="8 9" id="KW-0472">Membrane</keyword>
<keyword evidence="5 9" id="KW-0812">Transmembrane</keyword>
<keyword evidence="7 9" id="KW-1133">Transmembrane helix</keyword>
<dbReference type="Pfam" id="PF07690">
    <property type="entry name" value="MFS_1"/>
    <property type="match status" value="1"/>
</dbReference>
<feature type="transmembrane region" description="Helical" evidence="9">
    <location>
        <begin position="187"/>
        <end position="206"/>
    </location>
</feature>
<evidence type="ECO:0000256" key="7">
    <source>
        <dbReference type="ARBA" id="ARBA00022989"/>
    </source>
</evidence>
<feature type="transmembrane region" description="Helical" evidence="9">
    <location>
        <begin position="337"/>
        <end position="361"/>
    </location>
</feature>
<dbReference type="InterPro" id="IPR011701">
    <property type="entry name" value="MFS"/>
</dbReference>
<evidence type="ECO:0000313" key="11">
    <source>
        <dbReference type="EMBL" id="MCG7322432.1"/>
    </source>
</evidence>
<dbReference type="PROSITE" id="PS00216">
    <property type="entry name" value="SUGAR_TRANSPORT_1"/>
    <property type="match status" value="1"/>
</dbReference>
<feature type="transmembrane region" description="Helical" evidence="9">
    <location>
        <begin position="242"/>
        <end position="263"/>
    </location>
</feature>
<dbReference type="EMBL" id="JAKRCV010000035">
    <property type="protein sequence ID" value="MCG7322432.1"/>
    <property type="molecule type" value="Genomic_DNA"/>
</dbReference>
<organism evidence="11 12">
    <name type="scientific">Arsenicicoccus bolidensis</name>
    <dbReference type="NCBI Taxonomy" id="229480"/>
    <lineage>
        <taxon>Bacteria</taxon>
        <taxon>Bacillati</taxon>
        <taxon>Actinomycetota</taxon>
        <taxon>Actinomycetes</taxon>
        <taxon>Micrococcales</taxon>
        <taxon>Intrasporangiaceae</taxon>
        <taxon>Arsenicicoccus</taxon>
    </lineage>
</organism>
<evidence type="ECO:0000256" key="8">
    <source>
        <dbReference type="ARBA" id="ARBA00023136"/>
    </source>
</evidence>
<evidence type="ECO:0000259" key="10">
    <source>
        <dbReference type="PROSITE" id="PS50850"/>
    </source>
</evidence>
<accession>A0ABS9Q3J0</accession>
<dbReference type="InterPro" id="IPR051084">
    <property type="entry name" value="H+-coupled_symporters"/>
</dbReference>
<feature type="transmembrane region" description="Helical" evidence="9">
    <location>
        <begin position="283"/>
        <end position="300"/>
    </location>
</feature>
<evidence type="ECO:0000256" key="1">
    <source>
        <dbReference type="ARBA" id="ARBA00004651"/>
    </source>
</evidence>
<feature type="non-terminal residue" evidence="11">
    <location>
        <position position="1"/>
    </location>
</feature>
<feature type="transmembrane region" description="Helical" evidence="9">
    <location>
        <begin position="52"/>
        <end position="74"/>
    </location>
</feature>
<feature type="transmembrane region" description="Helical" evidence="9">
    <location>
        <begin position="312"/>
        <end position="331"/>
    </location>
</feature>
<evidence type="ECO:0000256" key="5">
    <source>
        <dbReference type="ARBA" id="ARBA00022692"/>
    </source>
</evidence>
<keyword evidence="12" id="KW-1185">Reference proteome</keyword>
<dbReference type="Proteomes" id="UP001521931">
    <property type="component" value="Unassembled WGS sequence"/>
</dbReference>
<evidence type="ECO:0000256" key="3">
    <source>
        <dbReference type="ARBA" id="ARBA00022448"/>
    </source>
</evidence>
<comment type="caution">
    <text evidence="11">The sequence shown here is derived from an EMBL/GenBank/DDBJ whole genome shotgun (WGS) entry which is preliminary data.</text>
</comment>
<comment type="similarity">
    <text evidence="2">Belongs to the major facilitator superfamily. Metabolite:H+ Symporter (MHS) family (TC 2.A.1.6) family.</text>
</comment>
<evidence type="ECO:0000256" key="9">
    <source>
        <dbReference type="SAM" id="Phobius"/>
    </source>
</evidence>
<comment type="subcellular location">
    <subcellularLocation>
        <location evidence="1">Cell membrane</location>
        <topology evidence="1">Multi-pass membrane protein</topology>
    </subcellularLocation>
</comment>
<keyword evidence="6" id="KW-0769">Symport</keyword>
<gene>
    <name evidence="11" type="ORF">MHL29_11140</name>
</gene>
<protein>
    <submittedName>
        <fullName evidence="11">MFS transporter</fullName>
    </submittedName>
</protein>
<feature type="transmembrane region" description="Helical" evidence="9">
    <location>
        <begin position="373"/>
        <end position="392"/>
    </location>
</feature>
<evidence type="ECO:0000256" key="2">
    <source>
        <dbReference type="ARBA" id="ARBA00008240"/>
    </source>
</evidence>
<evidence type="ECO:0000256" key="6">
    <source>
        <dbReference type="ARBA" id="ARBA00022847"/>
    </source>
</evidence>
<feature type="domain" description="Major facilitator superfamily (MFS) profile" evidence="10">
    <location>
        <begin position="15"/>
        <end position="416"/>
    </location>
</feature>
<name>A0ABS9Q3J0_9MICO</name>
<feature type="transmembrane region" description="Helical" evidence="9">
    <location>
        <begin position="86"/>
        <end position="105"/>
    </location>
</feature>
<dbReference type="InterPro" id="IPR036259">
    <property type="entry name" value="MFS_trans_sf"/>
</dbReference>
<dbReference type="PROSITE" id="PS50850">
    <property type="entry name" value="MFS"/>
    <property type="match status" value="1"/>
</dbReference>
<dbReference type="InterPro" id="IPR005829">
    <property type="entry name" value="Sugar_transporter_CS"/>
</dbReference>
<sequence length="416" mass="45044">PPPATPTPGAFPVKPIAAATVGHAVEWFDWTIYALFATYFATQIFPKENEDLALLLTFATFGAAFFFRPLGGWMMGQVADLTGRRGAMLVCVALMAGGSFVIGALPTYDQIGIWSPLVLVLARIAQGIAAGGELSNTSAYLSEVAPAGRRGRYVSFMYIGTGVALLLATTLGFWLTRTLGPAKMAEFGWRIPFILGGIFALVGLFMRKDLKESAHFEEHKAKAIEKVKNPLLTTLRLYPRSVLHVVGTTMLFAVAYYTLIGSINSSVVKKFAKTNPEVGQNVFMALTISIVIFIALQYPLGALSDKIGRKPMMLIFTVFYAVAMVPLSSLIKPDLLSLTILYVFGMSAFAFASCILPAIMAELFPTEVRSTGIGAWYNITVAVFGGGAPYLITWLNQNQMATASSGSSRGSPRWRR</sequence>
<dbReference type="Gene3D" id="1.20.1250.20">
    <property type="entry name" value="MFS general substrate transporter like domains"/>
    <property type="match status" value="1"/>
</dbReference>
<keyword evidence="3" id="KW-0813">Transport</keyword>
<keyword evidence="4" id="KW-1003">Cell membrane</keyword>
<proteinExistence type="inferred from homology"/>
<feature type="transmembrane region" description="Helical" evidence="9">
    <location>
        <begin position="153"/>
        <end position="175"/>
    </location>
</feature>
<dbReference type="RefSeq" id="WP_239264687.1">
    <property type="nucleotide sequence ID" value="NZ_JAKRCV010000035.1"/>
</dbReference>
<dbReference type="PANTHER" id="PTHR43528">
    <property type="entry name" value="ALPHA-KETOGLUTARATE PERMEASE"/>
    <property type="match status" value="1"/>
</dbReference>
<evidence type="ECO:0000313" key="12">
    <source>
        <dbReference type="Proteomes" id="UP001521931"/>
    </source>
</evidence>
<dbReference type="PANTHER" id="PTHR43528:SF1">
    <property type="entry name" value="ALPHA-KETOGLUTARATE PERMEASE"/>
    <property type="match status" value="1"/>
</dbReference>
<dbReference type="SUPFAM" id="SSF103473">
    <property type="entry name" value="MFS general substrate transporter"/>
    <property type="match status" value="1"/>
</dbReference>
<reference evidence="11 12" key="1">
    <citation type="submission" date="2022-02" db="EMBL/GenBank/DDBJ databases">
        <title>Uncovering new skin microbiome diversity through culturing and metagenomics.</title>
        <authorList>
            <person name="Conlan S."/>
            <person name="Deming C."/>
            <person name="Nisc Comparative Sequencing Program N."/>
            <person name="Segre J.A."/>
        </authorList>
    </citation>
    <scope>NUCLEOTIDE SEQUENCE [LARGE SCALE GENOMIC DNA]</scope>
    <source>
        <strain evidence="11 12">ACRQZ</strain>
    </source>
</reference>
<evidence type="ECO:0000256" key="4">
    <source>
        <dbReference type="ARBA" id="ARBA00022475"/>
    </source>
</evidence>